<dbReference type="InterPro" id="IPR013785">
    <property type="entry name" value="Aldolase_TIM"/>
</dbReference>
<evidence type="ECO:0000313" key="3">
    <source>
        <dbReference type="EMBL" id="AZQ63093.1"/>
    </source>
</evidence>
<gene>
    <name evidence="3" type="ORF">EI427_12850</name>
</gene>
<dbReference type="NCBIfam" id="TIGR02814">
    <property type="entry name" value="pfaD_fam"/>
    <property type="match status" value="1"/>
</dbReference>
<sequence length="545" mass="59532">MNTTIVNQNNGLKSQSLPSNAKWFGASSLLKYNAAEIKVQFEKLDKQLFVVRNVEGTIGVADGMGTSSPADLTSGEALANIPAYAPEQLGDPAFKAAYGLKYNYMGGAMANGISSEDLVIALGKAGMLCSFGAGGLIPSRIEQAIDKIQAALPNGPYAFNLIHSPNEVALEREACDLFLKRGVKVIEASAFMDLTPFVVKFRAAGLSKNADGSIHMENRIIAKVSRLEVAEKFMRPAPKSILDKLVADGAITQEQATLALSVPMADDITVEADSGGHTDNRPLVSLLPSVLLLRNRIQEELNYSEQVRVGAAGGISTPQSVLAAFAMGAAFVVTGSINQACLESGASDHSRKVLAQAGMTDIMMAPASDMFELGVKLQVLKKGTLFALRAQKLYDIYIKYDSIDELPAKDRLTLEKTIFQDTLENIWKMCIDFFQERDPEQITRSENNPKRKMALIFRWYLGLSSSWANRGVKGRELDYQIWCGPAMGAFNEWVKGTPLEQWENRKAVDVAHALFNGATYLYRLQYLEMQGVQIGGTYKAANVRF</sequence>
<dbReference type="Pfam" id="PF03060">
    <property type="entry name" value="NMO"/>
    <property type="match status" value="1"/>
</dbReference>
<protein>
    <submittedName>
        <fullName evidence="3">PfaD family polyunsaturated fatty acid/polyketide biosynthesis protein</fullName>
    </submittedName>
</protein>
<feature type="domain" description="[Acyl-carrier-protein] S-malonyltransferase-like inserted helical" evidence="2">
    <location>
        <begin position="400"/>
        <end position="479"/>
    </location>
</feature>
<dbReference type="InterPro" id="IPR014179">
    <property type="entry name" value="PfaD-like_TIM-barrel"/>
</dbReference>
<feature type="domain" description="Fatty acid synthase subunit PfaD N-terminal" evidence="1">
    <location>
        <begin position="23"/>
        <end position="83"/>
    </location>
</feature>
<dbReference type="Gene3D" id="3.20.20.70">
    <property type="entry name" value="Aldolase class I"/>
    <property type="match status" value="1"/>
</dbReference>
<dbReference type="Pfam" id="PF18328">
    <property type="entry name" value="PfaD_N"/>
    <property type="match status" value="1"/>
</dbReference>
<evidence type="ECO:0000259" key="2">
    <source>
        <dbReference type="Pfam" id="PF21607"/>
    </source>
</evidence>
<reference evidence="3 4" key="1">
    <citation type="submission" date="2018-12" db="EMBL/GenBank/DDBJ databases">
        <title>Flammeovirga pectinis sp. nov., isolated from the gut of the Korean scallop, Patinopecten yessoensis.</title>
        <authorList>
            <person name="Bae J.-W."/>
            <person name="Jeong Y.-S."/>
            <person name="Kang W."/>
        </authorList>
    </citation>
    <scope>NUCLEOTIDE SEQUENCE [LARGE SCALE GENOMIC DNA]</scope>
    <source>
        <strain evidence="3 4">L12M1</strain>
    </source>
</reference>
<dbReference type="KEGG" id="fll:EI427_12850"/>
<accession>A0A3Q9FPN2</accession>
<keyword evidence="4" id="KW-1185">Reference proteome</keyword>
<dbReference type="AlphaFoldDB" id="A0A3Q9FPN2"/>
<proteinExistence type="predicted"/>
<dbReference type="PANTHER" id="PTHR32332">
    <property type="entry name" value="2-NITROPROPANE DIOXYGENASE"/>
    <property type="match status" value="1"/>
</dbReference>
<dbReference type="Proteomes" id="UP000267268">
    <property type="component" value="Chromosome 1"/>
</dbReference>
<dbReference type="CDD" id="cd04742">
    <property type="entry name" value="NPD_FabD"/>
    <property type="match status" value="1"/>
</dbReference>
<dbReference type="OrthoDB" id="9805460at2"/>
<evidence type="ECO:0000313" key="4">
    <source>
        <dbReference type="Proteomes" id="UP000267268"/>
    </source>
</evidence>
<dbReference type="InterPro" id="IPR040981">
    <property type="entry name" value="PfaD_N"/>
</dbReference>
<organism evidence="3 4">
    <name type="scientific">Flammeovirga pectinis</name>
    <dbReference type="NCBI Taxonomy" id="2494373"/>
    <lineage>
        <taxon>Bacteria</taxon>
        <taxon>Pseudomonadati</taxon>
        <taxon>Bacteroidota</taxon>
        <taxon>Cytophagia</taxon>
        <taxon>Cytophagales</taxon>
        <taxon>Flammeovirgaceae</taxon>
        <taxon>Flammeovirga</taxon>
    </lineage>
</organism>
<dbReference type="SUPFAM" id="SSF51395">
    <property type="entry name" value="FMN-linked oxidoreductases"/>
    <property type="match status" value="1"/>
</dbReference>
<dbReference type="RefSeq" id="WP_126615251.1">
    <property type="nucleotide sequence ID" value="NZ_CP034562.1"/>
</dbReference>
<dbReference type="InterPro" id="IPR049489">
    <property type="entry name" value="FabD-like_helical_ins"/>
</dbReference>
<dbReference type="EMBL" id="CP034562">
    <property type="protein sequence ID" value="AZQ63093.1"/>
    <property type="molecule type" value="Genomic_DNA"/>
</dbReference>
<name>A0A3Q9FPN2_9BACT</name>
<dbReference type="Pfam" id="PF21607">
    <property type="entry name" value="FabD_helical_ins"/>
    <property type="match status" value="1"/>
</dbReference>
<evidence type="ECO:0000259" key="1">
    <source>
        <dbReference type="Pfam" id="PF18328"/>
    </source>
</evidence>
<dbReference type="PANTHER" id="PTHR32332:SF20">
    <property type="entry name" value="2-NITROPROPANE DIOXYGENASE-LIKE PROTEIN"/>
    <property type="match status" value="1"/>
</dbReference>